<proteinExistence type="predicted"/>
<sequence length="242" mass="27174">MPDTSLVVLLADAMLLKAFFVGRMQWQFWILTTLSWAAAAINFGDDVTAVAIIPDTPWSNPPPYWRKGGGGDARKTAWPSVELALPSQWRSGRVARTQQWLYEMAIHAQSLLPVGWQTENVARARWRDNCVATLTTALHSPQGLAHVLPPLCDSVITLSSSITSFASAATPVSRDLTKGLLEITAHAVKEWYKMDQPIQLMIVTWIDMGPPWLRKIARYMMDRTGELAIDNVRDWVKAKFWS</sequence>
<keyword evidence="2" id="KW-1185">Reference proteome</keyword>
<organism evidence="1 2">
    <name type="scientific">Bombardia bombarda</name>
    <dbReference type="NCBI Taxonomy" id="252184"/>
    <lineage>
        <taxon>Eukaryota</taxon>
        <taxon>Fungi</taxon>
        <taxon>Dikarya</taxon>
        <taxon>Ascomycota</taxon>
        <taxon>Pezizomycotina</taxon>
        <taxon>Sordariomycetes</taxon>
        <taxon>Sordariomycetidae</taxon>
        <taxon>Sordariales</taxon>
        <taxon>Lasiosphaeriaceae</taxon>
        <taxon>Bombardia</taxon>
    </lineage>
</organism>
<evidence type="ECO:0000313" key="1">
    <source>
        <dbReference type="EMBL" id="KAK0629366.1"/>
    </source>
</evidence>
<dbReference type="AlphaFoldDB" id="A0AA39X923"/>
<dbReference type="EMBL" id="JAULSR010000002">
    <property type="protein sequence ID" value="KAK0629366.1"/>
    <property type="molecule type" value="Genomic_DNA"/>
</dbReference>
<reference evidence="1" key="1">
    <citation type="submission" date="2023-06" db="EMBL/GenBank/DDBJ databases">
        <title>Genome-scale phylogeny and comparative genomics of the fungal order Sordariales.</title>
        <authorList>
            <consortium name="Lawrence Berkeley National Laboratory"/>
            <person name="Hensen N."/>
            <person name="Bonometti L."/>
            <person name="Westerberg I."/>
            <person name="Brannstrom I.O."/>
            <person name="Guillou S."/>
            <person name="Cros-Aarteil S."/>
            <person name="Calhoun S."/>
            <person name="Haridas S."/>
            <person name="Kuo A."/>
            <person name="Mondo S."/>
            <person name="Pangilinan J."/>
            <person name="Riley R."/>
            <person name="LaButti K."/>
            <person name="Andreopoulos B."/>
            <person name="Lipzen A."/>
            <person name="Chen C."/>
            <person name="Yanf M."/>
            <person name="Daum C."/>
            <person name="Ng V."/>
            <person name="Clum A."/>
            <person name="Steindorff A."/>
            <person name="Ohm R."/>
            <person name="Martin F."/>
            <person name="Silar P."/>
            <person name="Natvig D."/>
            <person name="Lalanne C."/>
            <person name="Gautier V."/>
            <person name="Ament-velasquez S.L."/>
            <person name="Kruys A."/>
            <person name="Hutchinson M.I."/>
            <person name="Powell A.J."/>
            <person name="Barry K."/>
            <person name="Miller A.N."/>
            <person name="Grigoriev I.V."/>
            <person name="Debuchy R."/>
            <person name="Gladieux P."/>
            <person name="Thoren M.H."/>
            <person name="Johannesson H."/>
        </authorList>
    </citation>
    <scope>NUCLEOTIDE SEQUENCE</scope>
    <source>
        <strain evidence="1">SMH3391-2</strain>
    </source>
</reference>
<comment type="caution">
    <text evidence="1">The sequence shown here is derived from an EMBL/GenBank/DDBJ whole genome shotgun (WGS) entry which is preliminary data.</text>
</comment>
<dbReference type="Proteomes" id="UP001174934">
    <property type="component" value="Unassembled WGS sequence"/>
</dbReference>
<accession>A0AA39X923</accession>
<protein>
    <submittedName>
        <fullName evidence="1">Uncharacterized protein</fullName>
    </submittedName>
</protein>
<gene>
    <name evidence="1" type="ORF">B0T17DRAFT_597759</name>
</gene>
<name>A0AA39X923_9PEZI</name>
<evidence type="ECO:0000313" key="2">
    <source>
        <dbReference type="Proteomes" id="UP001174934"/>
    </source>
</evidence>